<protein>
    <submittedName>
        <fullName evidence="1">Uncharacterized protein</fullName>
    </submittedName>
</protein>
<organism evidence="1">
    <name type="scientific">Opuntia streptacantha</name>
    <name type="common">Prickly pear cactus</name>
    <name type="synonym">Opuntia cardona</name>
    <dbReference type="NCBI Taxonomy" id="393608"/>
    <lineage>
        <taxon>Eukaryota</taxon>
        <taxon>Viridiplantae</taxon>
        <taxon>Streptophyta</taxon>
        <taxon>Embryophyta</taxon>
        <taxon>Tracheophyta</taxon>
        <taxon>Spermatophyta</taxon>
        <taxon>Magnoliopsida</taxon>
        <taxon>eudicotyledons</taxon>
        <taxon>Gunneridae</taxon>
        <taxon>Pentapetalae</taxon>
        <taxon>Caryophyllales</taxon>
        <taxon>Cactineae</taxon>
        <taxon>Cactaceae</taxon>
        <taxon>Opuntioideae</taxon>
        <taxon>Opuntia</taxon>
    </lineage>
</organism>
<reference evidence="1" key="2">
    <citation type="submission" date="2020-07" db="EMBL/GenBank/DDBJ databases">
        <authorList>
            <person name="Vera ALvarez R."/>
            <person name="Arias-Moreno D.M."/>
            <person name="Jimenez-Jacinto V."/>
            <person name="Jimenez-Bremont J.F."/>
            <person name="Swaminathan K."/>
            <person name="Moose S.P."/>
            <person name="Guerrero-Gonzalez M.L."/>
            <person name="Marino-Ramirez L."/>
            <person name="Landsman D."/>
            <person name="Rodriguez-Kessler M."/>
            <person name="Delgado-Sanchez P."/>
        </authorList>
    </citation>
    <scope>NUCLEOTIDE SEQUENCE</scope>
    <source>
        <tissue evidence="1">Cladode</tissue>
    </source>
</reference>
<dbReference type="AlphaFoldDB" id="A0A7C9DUU8"/>
<proteinExistence type="predicted"/>
<sequence>MKNDRTATDPRAQLAPMSPYLEKIALRSLAFCGFTLYSFTDTRSSHPMESTSDISLSSIKSAIPVRFRLEVARLLLSTPMWVAALPSLSTCTEAGTALTRISWVSSTCTCAASFEFSSLLTHSTLFSPSSPCRLESSITS</sequence>
<reference evidence="1" key="1">
    <citation type="journal article" date="2013" name="J. Plant Res.">
        <title>Effect of fungi and light on seed germination of three Opuntia species from semiarid lands of central Mexico.</title>
        <authorList>
            <person name="Delgado-Sanchez P."/>
            <person name="Jimenez-Bremont J.F."/>
            <person name="Guerrero-Gonzalez Mde L."/>
            <person name="Flores J."/>
        </authorList>
    </citation>
    <scope>NUCLEOTIDE SEQUENCE</scope>
    <source>
        <tissue evidence="1">Cladode</tissue>
    </source>
</reference>
<dbReference type="EMBL" id="GISG01156325">
    <property type="protein sequence ID" value="MBA4648605.1"/>
    <property type="molecule type" value="Transcribed_RNA"/>
</dbReference>
<evidence type="ECO:0000313" key="1">
    <source>
        <dbReference type="EMBL" id="MBA4648605.1"/>
    </source>
</evidence>
<name>A0A7C9DUU8_OPUST</name>
<accession>A0A7C9DUU8</accession>